<protein>
    <recommendedName>
        <fullName evidence="3">DUF3545 domain-containing protein</fullName>
    </recommendedName>
</protein>
<evidence type="ECO:0008006" key="3">
    <source>
        <dbReference type="Google" id="ProtNLM"/>
    </source>
</evidence>
<dbReference type="RefSeq" id="WP_310472404.1">
    <property type="nucleotide sequence ID" value="NZ_CP136522.1"/>
</dbReference>
<organism evidence="1 2">
    <name type="scientific">Shewanella youngdeokensis</name>
    <dbReference type="NCBI Taxonomy" id="2999068"/>
    <lineage>
        <taxon>Bacteria</taxon>
        <taxon>Pseudomonadati</taxon>
        <taxon>Pseudomonadota</taxon>
        <taxon>Gammaproteobacteria</taxon>
        <taxon>Alteromonadales</taxon>
        <taxon>Shewanellaceae</taxon>
        <taxon>Shewanella</taxon>
    </lineage>
</organism>
<keyword evidence="2" id="KW-1185">Reference proteome</keyword>
<sequence>MAQILDFVPNDKEIDALAAPKNKKAADDLAHKRAVKKRLEAHLEKNQLTRDIGDDNLWA</sequence>
<reference evidence="1 2" key="1">
    <citation type="submission" date="2023-10" db="EMBL/GenBank/DDBJ databases">
        <title>Complete genome sequence of Shewanella sp. DAU334.</title>
        <authorList>
            <person name="Lee Y.-S."/>
            <person name="Jeong H.-R."/>
            <person name="Hwang E.-J."/>
            <person name="Choi Y.-L."/>
            <person name="Kim G.-D."/>
        </authorList>
    </citation>
    <scope>NUCLEOTIDE SEQUENCE [LARGE SCALE GENOMIC DNA]</scope>
    <source>
        <strain evidence="1 2">DAU334</strain>
    </source>
</reference>
<proteinExistence type="predicted"/>
<accession>A0ABZ0JX68</accession>
<dbReference type="Proteomes" id="UP001529491">
    <property type="component" value="Chromosome"/>
</dbReference>
<evidence type="ECO:0000313" key="2">
    <source>
        <dbReference type="Proteomes" id="UP001529491"/>
    </source>
</evidence>
<dbReference type="EMBL" id="CP136522">
    <property type="protein sequence ID" value="WOT04768.1"/>
    <property type="molecule type" value="Genomic_DNA"/>
</dbReference>
<name>A0ABZ0JX68_9GAMM</name>
<gene>
    <name evidence="1" type="ORF">RGE70_15845</name>
</gene>
<evidence type="ECO:0000313" key="1">
    <source>
        <dbReference type="EMBL" id="WOT04768.1"/>
    </source>
</evidence>